<comment type="caution">
    <text evidence="3">The sequence shown here is derived from an EMBL/GenBank/DDBJ whole genome shotgun (WGS) entry which is preliminary data.</text>
</comment>
<proteinExistence type="predicted"/>
<dbReference type="SUPFAM" id="SSF56436">
    <property type="entry name" value="C-type lectin-like"/>
    <property type="match status" value="1"/>
</dbReference>
<protein>
    <recommendedName>
        <fullName evidence="5">DUF5057 domain-containing protein</fullName>
    </recommendedName>
</protein>
<dbReference type="Proteomes" id="UP000664357">
    <property type="component" value="Unassembled WGS sequence"/>
</dbReference>
<dbReference type="InterPro" id="IPR016186">
    <property type="entry name" value="C-type_lectin-like/link_sf"/>
</dbReference>
<keyword evidence="2" id="KW-1133">Transmembrane helix</keyword>
<keyword evidence="4" id="KW-1185">Reference proteome</keyword>
<reference evidence="3 4" key="2">
    <citation type="submission" date="2024-02" db="EMBL/GenBank/DDBJ databases">
        <title>The Genome Sequence of Enterococcus sp. DIV0159.</title>
        <authorList>
            <person name="Earl A."/>
            <person name="Manson A."/>
            <person name="Gilmore M."/>
            <person name="Sanders J."/>
            <person name="Shea T."/>
            <person name="Howe W."/>
            <person name="Livny J."/>
            <person name="Cuomo C."/>
            <person name="Neafsey D."/>
            <person name="Birren B."/>
        </authorList>
    </citation>
    <scope>NUCLEOTIDE SEQUENCE [LARGE SCALE GENOMIC DNA]</scope>
    <source>
        <strain evidence="3 4">665A</strain>
    </source>
</reference>
<evidence type="ECO:0000313" key="3">
    <source>
        <dbReference type="EMBL" id="MEO1769980.1"/>
    </source>
</evidence>
<feature type="compositionally biased region" description="Basic and acidic residues" evidence="1">
    <location>
        <begin position="1057"/>
        <end position="1069"/>
    </location>
</feature>
<evidence type="ECO:0008006" key="5">
    <source>
        <dbReference type="Google" id="ProtNLM"/>
    </source>
</evidence>
<keyword evidence="2" id="KW-0812">Transmembrane</keyword>
<dbReference type="EMBL" id="JAFREL020000001">
    <property type="protein sequence ID" value="MEO1769980.1"/>
    <property type="molecule type" value="Genomic_DNA"/>
</dbReference>
<reference evidence="3 4" key="1">
    <citation type="submission" date="2021-03" db="EMBL/GenBank/DDBJ databases">
        <authorList>
            <person name="Gilmore M.S."/>
            <person name="Schwartzman J."/>
            <person name="Van Tyne D."/>
            <person name="Martin M."/>
            <person name="Earl A.M."/>
            <person name="Manson A.L."/>
            <person name="Straub T."/>
            <person name="Salamzade R."/>
            <person name="Saavedra J."/>
            <person name="Lebreton F."/>
            <person name="Prichula J."/>
            <person name="Schaufler K."/>
            <person name="Gaca A."/>
            <person name="Sgardioli B."/>
            <person name="Wagenaar J."/>
            <person name="Strong T."/>
        </authorList>
    </citation>
    <scope>NUCLEOTIDE SEQUENCE [LARGE SCALE GENOMIC DNA]</scope>
    <source>
        <strain evidence="3 4">665A</strain>
    </source>
</reference>
<dbReference type="InterPro" id="IPR016187">
    <property type="entry name" value="CTDL_fold"/>
</dbReference>
<evidence type="ECO:0000313" key="4">
    <source>
        <dbReference type="Proteomes" id="UP000664357"/>
    </source>
</evidence>
<feature type="region of interest" description="Disordered" evidence="1">
    <location>
        <begin position="1044"/>
        <end position="1069"/>
    </location>
</feature>
<evidence type="ECO:0000256" key="2">
    <source>
        <dbReference type="SAM" id="Phobius"/>
    </source>
</evidence>
<gene>
    <name evidence="3" type="ORF">JZO67_001931</name>
</gene>
<sequence>MKNRAKKRTNYHSRIVLGILVSMIAVAGLFAFFTSKDTPKKETIKASEVVTTGDFRLTADNRWDGTDKKSYSELKWEDVPDLSSEGYRLYQSEDGTTWDMRSTRYGDAIRVLNIYPDIYPNDIRDWMHDQEVGKGLINVTPVSLTDFNNNSISDPNGYLKNAQGEYQYDVVFVGTANCNYNVSFNKEAVDRLIEFIDAGRGLLVGHDVLSGNTRGWEGVSADLTENNRLAPYLGIGLRNQHAEGERYPFSDTVVVNNNGYLMKYPHELENDQELSVPTTHTFGQVAGTAYNGTIWLKFKNSGNWDPSNVFDEPDATTNFYLVTNGNAGMIQTGHSSESTNRSTLDERKIIANTLYNLAQITLESKANDYTVLDSVKPEEPKLIIRCGNEENVNIRVDATDKGKEYQWYIEANTKSSGVKTSDKVKEMITSNIAGYFYEVSNSPTSTLATQVEAKKDAFGRIDPSEYDLYVAPNDDSVEYETATSFTLTEKNTSGKYVHILAVDRANNVSAVTSKQIKDMIQPVDFEIERTGNEAKLVEMAVDSTMDNKMKSIEIQIPKNTEIKDFSSLTLPTDWYSFENSETADYYSFSFAMETNNSTATIQTFLEDLRFTIKNSVNNSGSIKIILHEKVYTSWIDEDGTAHYYVFMQESSAPGKNWFQAYNGAKELRYKGLTGYLATITSEEEHDFIFDNIAKKAGLLGGTRGVLKNGNKVNDESVVPQAQSDYDTEQDEWYWASGPEAGESFYVGKTTTGYTPINVYSKFATGEPNNGGGGPSEYILQFAFHDSKEWNDLPGNVTYSADANQGYYVEFSEYDGQTEGEEITDVCWKAAIPQKISLTAYDEQGNAVTEGDLVLDQQLRLDKTVTAQPKSLEFYSFVELRELDDTLRGMNYTVSGTYQEGKAIYSLRKAILHVRQVVMKPSNELVVPTEGYIEIENRLFNTGSPATDPTYQANTVVNSGKNADNPAFTNFILTTKPLTDDSDQVLIQPVIPSFYEYLGHYVTAESASHQNNTSIAPGPTTLNRGTIDATNELWLTLYLQPNQTADGENKAPQPYSWDYKKNDLGKIKTK</sequence>
<dbReference type="RefSeq" id="WP_347298833.1">
    <property type="nucleotide sequence ID" value="NZ_JAFREL020000001.1"/>
</dbReference>
<dbReference type="Gene3D" id="3.10.100.10">
    <property type="entry name" value="Mannose-Binding Protein A, subunit A"/>
    <property type="match status" value="1"/>
</dbReference>
<feature type="transmembrane region" description="Helical" evidence="2">
    <location>
        <begin position="12"/>
        <end position="33"/>
    </location>
</feature>
<name>A0ABV0EMX4_9ENTE</name>
<accession>A0ABV0EMX4</accession>
<keyword evidence="2" id="KW-0472">Membrane</keyword>
<evidence type="ECO:0000256" key="1">
    <source>
        <dbReference type="SAM" id="MobiDB-lite"/>
    </source>
</evidence>
<organism evidence="3 4">
    <name type="scientific">Candidatus Enterococcus ferrettii</name>
    <dbReference type="NCBI Taxonomy" id="2815324"/>
    <lineage>
        <taxon>Bacteria</taxon>
        <taxon>Bacillati</taxon>
        <taxon>Bacillota</taxon>
        <taxon>Bacilli</taxon>
        <taxon>Lactobacillales</taxon>
        <taxon>Enterococcaceae</taxon>
        <taxon>Enterococcus</taxon>
    </lineage>
</organism>